<dbReference type="InterPro" id="IPR037522">
    <property type="entry name" value="HD_GYP_dom"/>
</dbReference>
<dbReference type="PANTHER" id="PTHR43155">
    <property type="entry name" value="CYCLIC DI-GMP PHOSPHODIESTERASE PA4108-RELATED"/>
    <property type="match status" value="1"/>
</dbReference>
<dbReference type="Gene3D" id="6.10.340.10">
    <property type="match status" value="1"/>
</dbReference>
<dbReference type="HOGENOM" id="CLU_010403_0_0_6"/>
<organism evidence="3 4">
    <name type="scientific">Methylomonas methanica (strain DSM 25384 / MC09)</name>
    <dbReference type="NCBI Taxonomy" id="857087"/>
    <lineage>
        <taxon>Bacteria</taxon>
        <taxon>Pseudomonadati</taxon>
        <taxon>Pseudomonadota</taxon>
        <taxon>Gammaproteobacteria</taxon>
        <taxon>Methylococcales</taxon>
        <taxon>Methylococcaceae</taxon>
        <taxon>Methylomonas</taxon>
    </lineage>
</organism>
<dbReference type="SMART" id="SM00471">
    <property type="entry name" value="HDc"/>
    <property type="match status" value="1"/>
</dbReference>
<dbReference type="eggNOG" id="COG2206">
    <property type="taxonomic scope" value="Bacteria"/>
</dbReference>
<dbReference type="SUPFAM" id="SSF109604">
    <property type="entry name" value="HD-domain/PDEase-like"/>
    <property type="match status" value="2"/>
</dbReference>
<reference evidence="3 4" key="1">
    <citation type="journal article" date="2011" name="J. Bacteriol.">
        <title>Complete Genome Sequence of the Aerobic Marine Methanotroph Methylomonas methanica MC09.</title>
        <authorList>
            <person name="Boden R."/>
            <person name="Cunliffe M."/>
            <person name="Scanlan J."/>
            <person name="Moussard H."/>
            <person name="Kits K.D."/>
            <person name="Klotz M.G."/>
            <person name="Jetten M.S."/>
            <person name="Vuilleumier S."/>
            <person name="Han J."/>
            <person name="Peters L."/>
            <person name="Mikhailova N."/>
            <person name="Teshima H."/>
            <person name="Tapia R."/>
            <person name="Kyrpides N."/>
            <person name="Ivanova N."/>
            <person name="Pagani I."/>
            <person name="Cheng J.F."/>
            <person name="Goodwin L."/>
            <person name="Han C."/>
            <person name="Hauser L."/>
            <person name="Land M.L."/>
            <person name="Lapidus A."/>
            <person name="Lucas S."/>
            <person name="Pitluck S."/>
            <person name="Woyke T."/>
            <person name="Stein L."/>
            <person name="Murrell J.C."/>
        </authorList>
    </citation>
    <scope>NUCLEOTIDE SEQUENCE [LARGE SCALE GENOMIC DNA]</scope>
    <source>
        <strain evidence="3 4">MC09</strain>
    </source>
</reference>
<reference key="2">
    <citation type="submission" date="2011-05" db="EMBL/GenBank/DDBJ databases">
        <title>Complete genome sequence of the aerobic marine methanotroph Methylomonas methanica MC09.</title>
        <authorList>
            <person name="Boden R."/>
            <person name="Cunliffe M."/>
            <person name="Scanlan J."/>
            <person name="Moussard H."/>
            <person name="Kits K.D."/>
            <person name="Klotz M."/>
            <person name="Jetten M."/>
            <person name="Vuilleumier S."/>
            <person name="Han J."/>
            <person name="Peters L."/>
            <person name="Mikhailova N."/>
            <person name="Teshima H."/>
            <person name="Tapia R."/>
            <person name="Kyrpides N."/>
            <person name="Ivanova N."/>
            <person name="Pagani I."/>
            <person name="Cheng J.-F."/>
            <person name="Goodwin L."/>
            <person name="Han C."/>
            <person name="Hauser L."/>
            <person name="Land M."/>
            <person name="Lapidus A."/>
            <person name="Lucas S."/>
            <person name="Pitluck S."/>
            <person name="Woyke T."/>
            <person name="Stein L.Y."/>
            <person name="Murrell C."/>
        </authorList>
    </citation>
    <scope>NUCLEOTIDE SEQUENCE</scope>
    <source>
        <strain>MC09</strain>
    </source>
</reference>
<dbReference type="PANTHER" id="PTHR43155:SF2">
    <property type="entry name" value="CYCLIC DI-GMP PHOSPHODIESTERASE PA4108"/>
    <property type="match status" value="1"/>
</dbReference>
<evidence type="ECO:0000313" key="4">
    <source>
        <dbReference type="Proteomes" id="UP000008888"/>
    </source>
</evidence>
<dbReference type="SUPFAM" id="SSF103190">
    <property type="entry name" value="Sensory domain-like"/>
    <property type="match status" value="1"/>
</dbReference>
<dbReference type="Pfam" id="PF13487">
    <property type="entry name" value="HD_5"/>
    <property type="match status" value="1"/>
</dbReference>
<keyword evidence="1" id="KW-0175">Coiled coil</keyword>
<dbReference type="CDD" id="cd00077">
    <property type="entry name" value="HDc"/>
    <property type="match status" value="1"/>
</dbReference>
<dbReference type="SMART" id="SM00062">
    <property type="entry name" value="PBPb"/>
    <property type="match status" value="1"/>
</dbReference>
<dbReference type="EMBL" id="CP002738">
    <property type="protein sequence ID" value="AEG00541.1"/>
    <property type="molecule type" value="Genomic_DNA"/>
</dbReference>
<proteinExistence type="predicted"/>
<evidence type="ECO:0000256" key="1">
    <source>
        <dbReference type="SAM" id="Coils"/>
    </source>
</evidence>
<feature type="domain" description="HD-GYP" evidence="2">
    <location>
        <begin position="825"/>
        <end position="1027"/>
    </location>
</feature>
<dbReference type="InterPro" id="IPR003607">
    <property type="entry name" value="HD/PDEase_dom"/>
</dbReference>
<reference evidence="4" key="3">
    <citation type="submission" date="2011-05" db="EMBL/GenBank/DDBJ databases">
        <title>Complete sequence of Methylomonas methanica MC09.</title>
        <authorList>
            <consortium name="US DOE Joint Genome Institute"/>
            <person name="Lucas S."/>
            <person name="Han J."/>
            <person name="Lapidus A."/>
            <person name="Cheng J.-F."/>
            <person name="Goodwin L."/>
            <person name="Pitluck S."/>
            <person name="Peters L."/>
            <person name="Mikhailova N."/>
            <person name="Teshima H."/>
            <person name="Han C."/>
            <person name="Tapia R."/>
            <person name="Land M."/>
            <person name="Hauser L."/>
            <person name="Kyrpides N."/>
            <person name="Ivanova N."/>
            <person name="Pagani I."/>
            <person name="Stein L."/>
            <person name="Woyke T."/>
        </authorList>
    </citation>
    <scope>NUCLEOTIDE SEQUENCE [LARGE SCALE GENOMIC DNA]</scope>
    <source>
        <strain evidence="4">MC09</strain>
    </source>
</reference>
<dbReference type="Gene3D" id="1.10.3210.10">
    <property type="entry name" value="Hypothetical protein af1432"/>
    <property type="match status" value="2"/>
</dbReference>
<keyword evidence="4" id="KW-1185">Reference proteome</keyword>
<evidence type="ECO:0000313" key="3">
    <source>
        <dbReference type="EMBL" id="AEG00541.1"/>
    </source>
</evidence>
<evidence type="ECO:0000259" key="2">
    <source>
        <dbReference type="PROSITE" id="PS51832"/>
    </source>
</evidence>
<dbReference type="eggNOG" id="COG0834">
    <property type="taxonomic scope" value="Bacteria"/>
</dbReference>
<dbReference type="SUPFAM" id="SSF53850">
    <property type="entry name" value="Periplasmic binding protein-like II"/>
    <property type="match status" value="1"/>
</dbReference>
<dbReference type="CDD" id="cd01007">
    <property type="entry name" value="PBP2_BvgS_HisK_like"/>
    <property type="match status" value="1"/>
</dbReference>
<dbReference type="Gene3D" id="3.40.190.10">
    <property type="entry name" value="Periplasmic binding protein-like II"/>
    <property type="match status" value="2"/>
</dbReference>
<dbReference type="Pfam" id="PF00497">
    <property type="entry name" value="SBP_bac_3"/>
    <property type="match status" value="1"/>
</dbReference>
<feature type="coiled-coil region" evidence="1">
    <location>
        <begin position="639"/>
        <end position="673"/>
    </location>
</feature>
<dbReference type="PROSITE" id="PS51832">
    <property type="entry name" value="HD_GYP"/>
    <property type="match status" value="1"/>
</dbReference>
<dbReference type="Proteomes" id="UP000008888">
    <property type="component" value="Chromosome"/>
</dbReference>
<dbReference type="Gene3D" id="3.30.450.20">
    <property type="entry name" value="PAS domain"/>
    <property type="match status" value="1"/>
</dbReference>
<dbReference type="AlphaFoldDB" id="G0A6S0"/>
<dbReference type="InterPro" id="IPR001638">
    <property type="entry name" value="Solute-binding_3/MltF_N"/>
</dbReference>
<dbReference type="RefSeq" id="WP_013818785.1">
    <property type="nucleotide sequence ID" value="NC_015572.1"/>
</dbReference>
<accession>G0A6S0</accession>
<name>G0A6S0_METMM</name>
<sequence>MKKLRFSIRLTVVSIFVLATILTAAVAIGLQYHFSRQMAVDGALGQYRLTAAGTRDYLAAIDGKAGQSTAILARFPELVKSNRINAEAREVFAEVMRANPLLYAIYVGFSDGNFYELVNLDASPLVRSQLKALPDDRWVVISVETDKDGRFRGFAYYDDAFNLRTSRRERNDYDPRERPWYRQAVAGSVEKTPPYLFQHLQAPGQTYSTVIPSTQAVLAVDIALSSLSDYLSKLPLSNDGEMYIYQQGGEIVATNRISNGAKQLAATAVPLSEPQKQYLADLGKVRISNEMDWPPIDYAVSGEPKGYAVDLIRLLADMTGLHIEFINGYTWPELLDMFKNGELDILQPVVPTSANRELGLLSRPILRLPDALVTRDDVAAVTRLDELNGKVLAIPAGWSTIRTLREAYPNITLLETGSTRESLEAVISGKAFATLDAAAILRYTANQYFIEHLRFNEHFEKTDLALPEELTLLIDKGHTELASILDQALAAIPPAQIRMLEAKWFGQRKAEETDNDLAVVPYAQLLPRAETDNSGDRFFKTDINGKEHFVYITRLNPQGGRPEYFAAVVPAAKVLAESLHKVMISLLVSIACLLLLLPVSWLFASPIVRPIKSLARENDKIKHRHFDEVAVADSIIIEIDELSHSIVDMAAAIQQHEREQKALMEAIIRLIAQAIDEKSPYTAGHCARVPVLALMLAEAAEHAASGPFKDFHFNSEDELREYRIAAWLHDCGKITTPEHIVDKATKLEVIYNRIHEIRTRFEVLWRDAEIEYLTAPSVEAARIRDKKQTRLQDDFAFIAQTNIGGEYMADSDIERLQEISRQTWLRHFDDRLGLSANELQRYPTNKSPLPAVEPLLGDKPEHLLPRLRERTFDPKLGIRMEIPELLSNQGELYNLSVSRGTLTAEDRFKINAHMISTIKMLESLPFPKDLAKVPRYASTHHETLIGTGYPRCLGDADLSIPERILAIADIFEALTAADRPYKEPKPLSEALGIMRRMVDERHIDAEVFDLFLTSGVYLDYGKRFLRPEQLDCPDVSRFLSKPGS</sequence>
<gene>
    <name evidence="3" type="ordered locus">Metme_2136</name>
</gene>
<dbReference type="STRING" id="857087.Metme_2136"/>
<protein>
    <submittedName>
        <fullName evidence="3">Metal dependent phosphohydrolase</fullName>
    </submittedName>
</protein>
<dbReference type="KEGG" id="mmt:Metme_2136"/>
<dbReference type="eggNOG" id="COG3437">
    <property type="taxonomic scope" value="Bacteria"/>
</dbReference>
<keyword evidence="3" id="KW-0378">Hydrolase</keyword>
<dbReference type="InterPro" id="IPR029151">
    <property type="entry name" value="Sensor-like_sf"/>
</dbReference>
<dbReference type="GO" id="GO:0008081">
    <property type="term" value="F:phosphoric diester hydrolase activity"/>
    <property type="evidence" value="ECO:0007669"/>
    <property type="project" value="UniProtKB-ARBA"/>
</dbReference>